<dbReference type="CTD" id="39106"/>
<evidence type="ECO:0000256" key="2">
    <source>
        <dbReference type="ARBA" id="ARBA00022692"/>
    </source>
</evidence>
<keyword evidence="4 5" id="KW-0472">Membrane</keyword>
<accession>A0A6J0BT21</accession>
<keyword evidence="7" id="KW-1185">Reference proteome</keyword>
<feature type="transmembrane region" description="Helical" evidence="5">
    <location>
        <begin position="406"/>
        <end position="430"/>
    </location>
</feature>
<dbReference type="GO" id="GO:0005774">
    <property type="term" value="C:vacuolar membrane"/>
    <property type="evidence" value="ECO:0007669"/>
    <property type="project" value="TreeGrafter"/>
</dbReference>
<proteinExistence type="predicted"/>
<organism evidence="8">
    <name type="scientific">Neodiprion lecontei</name>
    <name type="common">Redheaded pine sawfly</name>
    <dbReference type="NCBI Taxonomy" id="441921"/>
    <lineage>
        <taxon>Eukaryota</taxon>
        <taxon>Metazoa</taxon>
        <taxon>Ecdysozoa</taxon>
        <taxon>Arthropoda</taxon>
        <taxon>Hexapoda</taxon>
        <taxon>Insecta</taxon>
        <taxon>Pterygota</taxon>
        <taxon>Neoptera</taxon>
        <taxon>Endopterygota</taxon>
        <taxon>Hymenoptera</taxon>
        <taxon>Tenthredinoidea</taxon>
        <taxon>Diprionidae</taxon>
        <taxon>Diprioninae</taxon>
        <taxon>Neodiprion</taxon>
    </lineage>
</organism>
<evidence type="ECO:0000259" key="6">
    <source>
        <dbReference type="Pfam" id="PF01490"/>
    </source>
</evidence>
<evidence type="ECO:0000256" key="1">
    <source>
        <dbReference type="ARBA" id="ARBA00004141"/>
    </source>
</evidence>
<dbReference type="RefSeq" id="XP_015517083.1">
    <property type="nucleotide sequence ID" value="XM_015661597.2"/>
</dbReference>
<gene>
    <name evidence="8" type="primary">LOC107222301</name>
</gene>
<evidence type="ECO:0000313" key="7">
    <source>
        <dbReference type="Proteomes" id="UP000829291"/>
    </source>
</evidence>
<feature type="transmembrane region" description="Helical" evidence="5">
    <location>
        <begin position="341"/>
        <end position="363"/>
    </location>
</feature>
<evidence type="ECO:0000256" key="4">
    <source>
        <dbReference type="ARBA" id="ARBA00023136"/>
    </source>
</evidence>
<reference evidence="8" key="1">
    <citation type="submission" date="2025-08" db="UniProtKB">
        <authorList>
            <consortium name="RefSeq"/>
        </authorList>
    </citation>
    <scope>IDENTIFICATION</scope>
    <source>
        <tissue evidence="8">Thorax and Abdomen</tissue>
    </source>
</reference>
<dbReference type="FunCoup" id="A0A6J0BT21">
    <property type="interactions" value="119"/>
</dbReference>
<feature type="transmembrane region" description="Helical" evidence="5">
    <location>
        <begin position="383"/>
        <end position="400"/>
    </location>
</feature>
<feature type="transmembrane region" description="Helical" evidence="5">
    <location>
        <begin position="226"/>
        <end position="244"/>
    </location>
</feature>
<dbReference type="GeneID" id="107222301"/>
<dbReference type="Pfam" id="PF01490">
    <property type="entry name" value="Aa_trans"/>
    <property type="match status" value="1"/>
</dbReference>
<feature type="domain" description="Amino acid transporter transmembrane" evidence="6">
    <location>
        <begin position="65"/>
        <end position="465"/>
    </location>
</feature>
<dbReference type="KEGG" id="nlo:107222301"/>
<evidence type="ECO:0000256" key="3">
    <source>
        <dbReference type="ARBA" id="ARBA00022989"/>
    </source>
</evidence>
<dbReference type="PANTHER" id="PTHR22950">
    <property type="entry name" value="AMINO ACID TRANSPORTER"/>
    <property type="match status" value="1"/>
</dbReference>
<evidence type="ECO:0000313" key="8">
    <source>
        <dbReference type="RefSeq" id="XP_015517083.1"/>
    </source>
</evidence>
<evidence type="ECO:0000256" key="5">
    <source>
        <dbReference type="SAM" id="Phobius"/>
    </source>
</evidence>
<dbReference type="AlphaFoldDB" id="A0A6J0BT21"/>
<feature type="transmembrane region" description="Helical" evidence="5">
    <location>
        <begin position="303"/>
        <end position="321"/>
    </location>
</feature>
<comment type="subcellular location">
    <subcellularLocation>
        <location evidence="1">Membrane</location>
        <topology evidence="1">Multi-pass membrane protein</topology>
    </subcellularLocation>
</comment>
<feature type="transmembrane region" description="Helical" evidence="5">
    <location>
        <begin position="442"/>
        <end position="465"/>
    </location>
</feature>
<feature type="transmembrane region" description="Helical" evidence="5">
    <location>
        <begin position="93"/>
        <end position="117"/>
    </location>
</feature>
<protein>
    <submittedName>
        <fullName evidence="8">Proton-coupled amino acid transporter-like protein pathetic</fullName>
    </submittedName>
</protein>
<sequence>MVSATEPPATELETFLPQDGSAIKDGALTGKYKVQVVPARDVEATGQTGDKGFDPFKERDNPNPTTNCDTLTHLLKACLGTGMLSMPFAFKSAGLVLGIFLTIFVGFICTYCAYVYIECAHKLYHRTRKSTMSFPEVAQCAFTNGPPWARPYAKTVRLIIDLSLFVSYFGTCTVYSVIIAQNINQVIAVHMGEGLAERGMIAILLVPFVLLSWVPNLKYLAPVSMVANAFMVVGLGITFYYFVMNMHPPSEVHMVTETVSTLPAFFSISIFAIEAIGVVMPLENNMKTPQQFIGICGVMNQGMSAVTLIYMVIGFMGYAAYRDGTKENIITNLNPEDILAQVVKVLIALAVYCTFGLQFYVCLEIAWNSIKERFLKKPQIANYLLRTGLAMAAVLVAVAVPKIMPFVGLIGALCFSILGLIMPPIVELIVRWDEGFGRGYWLIVKTILVASFGLVVLLFGTYTAILDIFK</sequence>
<dbReference type="OrthoDB" id="1684102at2759"/>
<dbReference type="PANTHER" id="PTHR22950:SF154">
    <property type="entry name" value="PROTON-COUPLED AMINO ACID TRANSPORTER-LIKE PROTEIN PATHETIC"/>
    <property type="match status" value="1"/>
</dbReference>
<dbReference type="GO" id="GO:0015179">
    <property type="term" value="F:L-amino acid transmembrane transporter activity"/>
    <property type="evidence" value="ECO:0007669"/>
    <property type="project" value="TreeGrafter"/>
</dbReference>
<dbReference type="InParanoid" id="A0A6J0BT21"/>
<keyword evidence="2 5" id="KW-0812">Transmembrane</keyword>
<feature type="transmembrane region" description="Helical" evidence="5">
    <location>
        <begin position="264"/>
        <end position="282"/>
    </location>
</feature>
<keyword evidence="3 5" id="KW-1133">Transmembrane helix</keyword>
<dbReference type="Proteomes" id="UP000829291">
    <property type="component" value="Chromosome 2"/>
</dbReference>
<feature type="transmembrane region" description="Helical" evidence="5">
    <location>
        <begin position="158"/>
        <end position="183"/>
    </location>
</feature>
<name>A0A6J0BT21_NEOLC</name>
<feature type="transmembrane region" description="Helical" evidence="5">
    <location>
        <begin position="195"/>
        <end position="214"/>
    </location>
</feature>
<dbReference type="InterPro" id="IPR013057">
    <property type="entry name" value="AA_transpt_TM"/>
</dbReference>